<dbReference type="SUPFAM" id="SSF52540">
    <property type="entry name" value="P-loop containing nucleoside triphosphate hydrolases"/>
    <property type="match status" value="1"/>
</dbReference>
<feature type="coiled-coil region" evidence="1">
    <location>
        <begin position="650"/>
        <end position="710"/>
    </location>
</feature>
<feature type="region of interest" description="Disordered" evidence="2">
    <location>
        <begin position="301"/>
        <end position="328"/>
    </location>
</feature>
<dbReference type="EMBL" id="OMOJ01000015">
    <property type="protein sequence ID" value="SPF81861.1"/>
    <property type="molecule type" value="Genomic_DNA"/>
</dbReference>
<dbReference type="AlphaFoldDB" id="A0A2R8B0R6"/>
<dbReference type="RefSeq" id="WP_108887638.1">
    <property type="nucleotide sequence ID" value="NZ_OMOJ01000015.1"/>
</dbReference>
<feature type="region of interest" description="Disordered" evidence="2">
    <location>
        <begin position="545"/>
        <end position="568"/>
    </location>
</feature>
<evidence type="ECO:0008006" key="5">
    <source>
        <dbReference type="Google" id="ProtNLM"/>
    </source>
</evidence>
<protein>
    <recommendedName>
        <fullName evidence="5">Chromosome partition protein Smc</fullName>
    </recommendedName>
</protein>
<evidence type="ECO:0000313" key="4">
    <source>
        <dbReference type="Proteomes" id="UP000244904"/>
    </source>
</evidence>
<keyword evidence="1" id="KW-0175">Coiled coil</keyword>
<evidence type="ECO:0000256" key="2">
    <source>
        <dbReference type="SAM" id="MobiDB-lite"/>
    </source>
</evidence>
<dbReference type="Proteomes" id="UP000244904">
    <property type="component" value="Unassembled WGS sequence"/>
</dbReference>
<proteinExistence type="predicted"/>
<accession>A0A2R8B0R6</accession>
<organism evidence="3 4">
    <name type="scientific">Pseudoprimorskyibacter insulae</name>
    <dbReference type="NCBI Taxonomy" id="1695997"/>
    <lineage>
        <taxon>Bacteria</taxon>
        <taxon>Pseudomonadati</taxon>
        <taxon>Pseudomonadota</taxon>
        <taxon>Alphaproteobacteria</taxon>
        <taxon>Rhodobacterales</taxon>
        <taxon>Paracoccaceae</taxon>
        <taxon>Pseudoprimorskyibacter</taxon>
    </lineage>
</organism>
<feature type="compositionally biased region" description="Basic and acidic residues" evidence="2">
    <location>
        <begin position="555"/>
        <end position="564"/>
    </location>
</feature>
<reference evidence="4" key="1">
    <citation type="submission" date="2018-03" db="EMBL/GenBank/DDBJ databases">
        <authorList>
            <person name="Rodrigo-Torres L."/>
            <person name="Arahal R. D."/>
            <person name="Lucena T."/>
        </authorList>
    </citation>
    <scope>NUCLEOTIDE SEQUENCE [LARGE SCALE GENOMIC DNA]</scope>
    <source>
        <strain evidence="4">CECT 8871</strain>
    </source>
</reference>
<keyword evidence="4" id="KW-1185">Reference proteome</keyword>
<gene>
    <name evidence="3" type="ORF">PRI8871_03687</name>
</gene>
<name>A0A2R8B0R6_9RHOB</name>
<feature type="compositionally biased region" description="Basic and acidic residues" evidence="2">
    <location>
        <begin position="312"/>
        <end position="328"/>
    </location>
</feature>
<evidence type="ECO:0000256" key="1">
    <source>
        <dbReference type="SAM" id="Coils"/>
    </source>
</evidence>
<sequence length="858" mass="92440">MKLRAIELTNVRRFTGTVRIDGITDGLNVLSEPNETGKSTIFDALQAVFFKAHGSSDKVMKALRPHAGGAPEISVEVETSDGHFKISKRWFQKPAATVHQGDRLIAQSDAAEDWIARSLGQSIDGPAGLIWVRQGMTALSDGSKSEQSDALEARRDLMSSVGEEVEAMTGGRRMDAALRRCKDELAEYTTSTGRPKAGGAWKDALDLVEALTTKRNQLTAKTADLHEALKARNAQRRTLKDLTDADAVATRSKRLEAAQKAHAEATRHAEDVEKHTRAVEMAELKAEASRTRLDDLRKATKEAATAQQQVAEKTRAAEQARKALDDKTKAQDAAQDTLAKASATLEACEAALARAQAAKAAKDSAARREELTKQIEQAETARKDMEAAKAGVRGLTDDRLTKLERLSANHAAAQMARDAGAAQLRVTYTGDRRMQVSGGDLAEGAAIPIIRPMQIDIAGVGQIDIRPPASDRADPVEAAQQALRNALSEAGVATLDAARAQAAARNTAERRHAEAAAKLSGLAPDGIEALRVKLADLPAQVDAEDAPDLETAASDADRARKAEKSAQTAFSVAKDTTAEARNDLVRAETHLTQATQAQAKAAATLAATGDDEAALLDTSEIDRKDLQTWKETLSSIKAAAPDLAGAKAALDHAQSVVDSANAQISQLEKTLVQLDERISHAAGDAVEERLAETEEKLTLAAEDLARIEHEVRVLTRLQTALSEARAQARERYFAPVAQALKPLLSLLWPEAELDWSEDSLLPDGLIRDGQKEPLDILSGGTQEQIALLVRLAFARMLADAGRAAPIILDDALVYTDDDRIERMFVALHRQASDLQILVLTCRQRAFRDLGGQMLTLTR</sequence>
<evidence type="ECO:0000313" key="3">
    <source>
        <dbReference type="EMBL" id="SPF81861.1"/>
    </source>
</evidence>
<dbReference type="OrthoDB" id="7069379at2"/>
<feature type="compositionally biased region" description="Low complexity" evidence="2">
    <location>
        <begin position="302"/>
        <end position="311"/>
    </location>
</feature>
<dbReference type="InterPro" id="IPR027417">
    <property type="entry name" value="P-loop_NTPase"/>
</dbReference>
<dbReference type="PANTHER" id="PTHR41259">
    <property type="entry name" value="DOUBLE-STRAND BREAK REPAIR RAD50 ATPASE, PUTATIVE-RELATED"/>
    <property type="match status" value="1"/>
</dbReference>
<dbReference type="PANTHER" id="PTHR41259:SF1">
    <property type="entry name" value="DOUBLE-STRAND BREAK REPAIR RAD50 ATPASE, PUTATIVE-RELATED"/>
    <property type="match status" value="1"/>
</dbReference>
<dbReference type="Gene3D" id="3.40.50.300">
    <property type="entry name" value="P-loop containing nucleotide triphosphate hydrolases"/>
    <property type="match status" value="2"/>
</dbReference>